<dbReference type="AlphaFoldDB" id="A0A1L9Q2R2"/>
<evidence type="ECO:0000313" key="3">
    <source>
        <dbReference type="Proteomes" id="UP000184073"/>
    </source>
</evidence>
<accession>A0A1L9Q2R2</accession>
<sequence length="222" mass="24791">MPILKCPSWNRPYSPKPSLQITPAETTKLTPKRKRSNPSQSQSSSPQPWNWNWSWDWEWDWESTPSLLVSSSSPLLIPSPSLSPLSIHPRAETIPRVKPKAWLSVAKAILHNLKTGTGTGADPINRALLKSLEDAAWIVNEEITGIETVGEVRRWGGVSVREAVEIVEEAESNIWACLDRMRAEIGEIYGDERDNKAKEAIQCLLMGNIGEVDALLECMNNV</sequence>
<dbReference type="Proteomes" id="UP000184073">
    <property type="component" value="Unassembled WGS sequence"/>
</dbReference>
<name>A0A1L9Q2R2_ASPVE</name>
<reference evidence="3" key="1">
    <citation type="journal article" date="2017" name="Genome Biol.">
        <title>Comparative genomics reveals high biological diversity and specific adaptations in the industrially and medically important fungal genus Aspergillus.</title>
        <authorList>
            <person name="de Vries R.P."/>
            <person name="Riley R."/>
            <person name="Wiebenga A."/>
            <person name="Aguilar-Osorio G."/>
            <person name="Amillis S."/>
            <person name="Uchima C.A."/>
            <person name="Anderluh G."/>
            <person name="Asadollahi M."/>
            <person name="Askin M."/>
            <person name="Barry K."/>
            <person name="Battaglia E."/>
            <person name="Bayram O."/>
            <person name="Benocci T."/>
            <person name="Braus-Stromeyer S.A."/>
            <person name="Caldana C."/>
            <person name="Canovas D."/>
            <person name="Cerqueira G.C."/>
            <person name="Chen F."/>
            <person name="Chen W."/>
            <person name="Choi C."/>
            <person name="Clum A."/>
            <person name="Dos Santos R.A."/>
            <person name="Damasio A.R."/>
            <person name="Diallinas G."/>
            <person name="Emri T."/>
            <person name="Fekete E."/>
            <person name="Flipphi M."/>
            <person name="Freyberg S."/>
            <person name="Gallo A."/>
            <person name="Gournas C."/>
            <person name="Habgood R."/>
            <person name="Hainaut M."/>
            <person name="Harispe M.L."/>
            <person name="Henrissat B."/>
            <person name="Hilden K.S."/>
            <person name="Hope R."/>
            <person name="Hossain A."/>
            <person name="Karabika E."/>
            <person name="Karaffa L."/>
            <person name="Karanyi Z."/>
            <person name="Krasevec N."/>
            <person name="Kuo A."/>
            <person name="Kusch H."/>
            <person name="LaButti K."/>
            <person name="Lagendijk E.L."/>
            <person name="Lapidus A."/>
            <person name="Levasseur A."/>
            <person name="Lindquist E."/>
            <person name="Lipzen A."/>
            <person name="Logrieco A.F."/>
            <person name="MacCabe A."/>
            <person name="Maekelae M.R."/>
            <person name="Malavazi I."/>
            <person name="Melin P."/>
            <person name="Meyer V."/>
            <person name="Mielnichuk N."/>
            <person name="Miskei M."/>
            <person name="Molnar A.P."/>
            <person name="Mule G."/>
            <person name="Ngan C.Y."/>
            <person name="Orejas M."/>
            <person name="Orosz E."/>
            <person name="Ouedraogo J.P."/>
            <person name="Overkamp K.M."/>
            <person name="Park H.-S."/>
            <person name="Perrone G."/>
            <person name="Piumi F."/>
            <person name="Punt P.J."/>
            <person name="Ram A.F."/>
            <person name="Ramon A."/>
            <person name="Rauscher S."/>
            <person name="Record E."/>
            <person name="Riano-Pachon D.M."/>
            <person name="Robert V."/>
            <person name="Roehrig J."/>
            <person name="Ruller R."/>
            <person name="Salamov A."/>
            <person name="Salih N.S."/>
            <person name="Samson R.A."/>
            <person name="Sandor E."/>
            <person name="Sanguinetti M."/>
            <person name="Schuetze T."/>
            <person name="Sepcic K."/>
            <person name="Shelest E."/>
            <person name="Sherlock G."/>
            <person name="Sophianopoulou V."/>
            <person name="Squina F.M."/>
            <person name="Sun H."/>
            <person name="Susca A."/>
            <person name="Todd R.B."/>
            <person name="Tsang A."/>
            <person name="Unkles S.E."/>
            <person name="van de Wiele N."/>
            <person name="van Rossen-Uffink D."/>
            <person name="Oliveira J.V."/>
            <person name="Vesth T.C."/>
            <person name="Visser J."/>
            <person name="Yu J.-H."/>
            <person name="Zhou M."/>
            <person name="Andersen M.R."/>
            <person name="Archer D.B."/>
            <person name="Baker S.E."/>
            <person name="Benoit I."/>
            <person name="Brakhage A.A."/>
            <person name="Braus G.H."/>
            <person name="Fischer R."/>
            <person name="Frisvad J.C."/>
            <person name="Goldman G.H."/>
            <person name="Houbraken J."/>
            <person name="Oakley B."/>
            <person name="Pocsi I."/>
            <person name="Scazzocchio C."/>
            <person name="Seiboth B."/>
            <person name="vanKuyk P.A."/>
            <person name="Wortman J."/>
            <person name="Dyer P.S."/>
            <person name="Grigoriev I.V."/>
        </authorList>
    </citation>
    <scope>NUCLEOTIDE SEQUENCE [LARGE SCALE GENOMIC DNA]</scope>
    <source>
        <strain evidence="3">CBS 583.65</strain>
    </source>
</reference>
<proteinExistence type="predicted"/>
<gene>
    <name evidence="2" type="ORF">ASPVEDRAFT_47218</name>
</gene>
<keyword evidence="3" id="KW-1185">Reference proteome</keyword>
<dbReference type="VEuPathDB" id="FungiDB:ASPVEDRAFT_47218"/>
<dbReference type="GeneID" id="63729238"/>
<feature type="compositionally biased region" description="Low complexity" evidence="1">
    <location>
        <begin position="37"/>
        <end position="48"/>
    </location>
</feature>
<feature type="region of interest" description="Disordered" evidence="1">
    <location>
        <begin position="1"/>
        <end position="48"/>
    </location>
</feature>
<dbReference type="OrthoDB" id="10495145at2759"/>
<evidence type="ECO:0000313" key="2">
    <source>
        <dbReference type="EMBL" id="OJJ08028.1"/>
    </source>
</evidence>
<evidence type="ECO:0000256" key="1">
    <source>
        <dbReference type="SAM" id="MobiDB-lite"/>
    </source>
</evidence>
<feature type="compositionally biased region" description="Polar residues" evidence="1">
    <location>
        <begin position="17"/>
        <end position="29"/>
    </location>
</feature>
<dbReference type="EMBL" id="KV878138">
    <property type="protein sequence ID" value="OJJ08028.1"/>
    <property type="molecule type" value="Genomic_DNA"/>
</dbReference>
<organism evidence="2 3">
    <name type="scientific">Aspergillus versicolor CBS 583.65</name>
    <dbReference type="NCBI Taxonomy" id="1036611"/>
    <lineage>
        <taxon>Eukaryota</taxon>
        <taxon>Fungi</taxon>
        <taxon>Dikarya</taxon>
        <taxon>Ascomycota</taxon>
        <taxon>Pezizomycotina</taxon>
        <taxon>Eurotiomycetes</taxon>
        <taxon>Eurotiomycetidae</taxon>
        <taxon>Eurotiales</taxon>
        <taxon>Aspergillaceae</taxon>
        <taxon>Aspergillus</taxon>
        <taxon>Aspergillus subgen. Nidulantes</taxon>
    </lineage>
</organism>
<dbReference type="RefSeq" id="XP_040673790.1">
    <property type="nucleotide sequence ID" value="XM_040813727.1"/>
</dbReference>
<protein>
    <submittedName>
        <fullName evidence="2">Uncharacterized protein</fullName>
    </submittedName>
</protein>